<dbReference type="PANTHER" id="PTHR13696">
    <property type="entry name" value="P-LOOP CONTAINING NUCLEOSIDE TRIPHOSPHATE HYDROLASE"/>
    <property type="match status" value="1"/>
</dbReference>
<organism evidence="2 3">
    <name type="scientific">Virgibacillus phasianinus</name>
    <dbReference type="NCBI Taxonomy" id="2017483"/>
    <lineage>
        <taxon>Bacteria</taxon>
        <taxon>Bacillati</taxon>
        <taxon>Bacillota</taxon>
        <taxon>Bacilli</taxon>
        <taxon>Bacillales</taxon>
        <taxon>Bacillaceae</taxon>
        <taxon>Virgibacillus</taxon>
    </lineage>
</organism>
<dbReference type="SUPFAM" id="SSF52540">
    <property type="entry name" value="P-loop containing nucleoside triphosphate hydrolases"/>
    <property type="match status" value="1"/>
</dbReference>
<dbReference type="KEGG" id="vil:CFK37_12135"/>
<reference evidence="2 3" key="1">
    <citation type="submission" date="2017-07" db="EMBL/GenBank/DDBJ databases">
        <title>Virgibacillus sp. LM2416.</title>
        <authorList>
            <person name="Tak E.J."/>
            <person name="Bae J.-W."/>
        </authorList>
    </citation>
    <scope>NUCLEOTIDE SEQUENCE [LARGE SCALE GENOMIC DNA]</scope>
    <source>
        <strain evidence="2 3">LM2416</strain>
    </source>
</reference>
<dbReference type="EMBL" id="CP022315">
    <property type="protein sequence ID" value="ASK62842.1"/>
    <property type="molecule type" value="Genomic_DNA"/>
</dbReference>
<keyword evidence="3" id="KW-1185">Reference proteome</keyword>
<dbReference type="InterPro" id="IPR025669">
    <property type="entry name" value="AAA_dom"/>
</dbReference>
<gene>
    <name evidence="2" type="ORF">CFK37_12135</name>
</gene>
<dbReference type="Pfam" id="PF13614">
    <property type="entry name" value="AAA_31"/>
    <property type="match status" value="1"/>
</dbReference>
<evidence type="ECO:0000313" key="3">
    <source>
        <dbReference type="Proteomes" id="UP000198312"/>
    </source>
</evidence>
<dbReference type="Gene3D" id="3.40.50.10850">
    <property type="entry name" value="Ntrc-like two-domain protein"/>
    <property type="match status" value="1"/>
</dbReference>
<evidence type="ECO:0000259" key="1">
    <source>
        <dbReference type="Pfam" id="PF13614"/>
    </source>
</evidence>
<dbReference type="AlphaFoldDB" id="A0A220U4B9"/>
<evidence type="ECO:0000313" key="2">
    <source>
        <dbReference type="EMBL" id="ASK62842.1"/>
    </source>
</evidence>
<dbReference type="InterPro" id="IPR050678">
    <property type="entry name" value="DNA_Partitioning_ATPase"/>
</dbReference>
<accession>A0A220U4B9</accession>
<name>A0A220U4B9_9BACI</name>
<protein>
    <recommendedName>
        <fullName evidence="1">AAA domain-containing protein</fullName>
    </recommendedName>
</protein>
<dbReference type="InterPro" id="IPR027417">
    <property type="entry name" value="P-loop_NTPase"/>
</dbReference>
<feature type="domain" description="AAA" evidence="1">
    <location>
        <begin position="126"/>
        <end position="277"/>
    </location>
</feature>
<dbReference type="Gene3D" id="3.40.50.300">
    <property type="entry name" value="P-loop containing nucleotide triphosphate hydrolases"/>
    <property type="match status" value="1"/>
</dbReference>
<dbReference type="PANTHER" id="PTHR13696:SF99">
    <property type="entry name" value="COBYRINIC ACID AC-DIAMIDE SYNTHASE"/>
    <property type="match status" value="1"/>
</dbReference>
<sequence>MTLNKINIVLLTKDINYANYFSNFMMNPNNDDKFLSKIFTDPETFKANTRNKKQHILLTDIEIPDDDILAFDRVIILSEDQHTYSNESLTIYKYQPLKELLSQVLAIYYEANGKLNPIVNNKEKEQVVSFYSGSGGVGKTLFSLCLAKHLAIQSKRVFYLNLEELHTTNLYFKQEKPSSAEVFYYLRNNKEQLVGKIESLKSRDSLTNIDYFSLPILPEEMQQSTEEDIATLIQALRETQNYDYIIIDLDCSIHERNVTALGNSDEIIWLLSTDETSFTRTQNIFNNDLLDLGEDRSKIHFVLNKVSDTLFDGFNGFNFSIETHIPFNSRWLQLSEEAKMQEDTHVGEQLHKLLKEFNATEVSILGS</sequence>
<dbReference type="Proteomes" id="UP000198312">
    <property type="component" value="Chromosome"/>
</dbReference>
<proteinExistence type="predicted"/>